<organism evidence="2 3">
    <name type="scientific">Reticulomyxa filosa</name>
    <dbReference type="NCBI Taxonomy" id="46433"/>
    <lineage>
        <taxon>Eukaryota</taxon>
        <taxon>Sar</taxon>
        <taxon>Rhizaria</taxon>
        <taxon>Retaria</taxon>
        <taxon>Foraminifera</taxon>
        <taxon>Monothalamids</taxon>
        <taxon>Reticulomyxidae</taxon>
        <taxon>Reticulomyxa</taxon>
    </lineage>
</organism>
<dbReference type="PANTHER" id="PTHR16166">
    <property type="entry name" value="VACUOLAR PROTEIN SORTING-ASSOCIATED PROTEIN VPS13"/>
    <property type="match status" value="1"/>
</dbReference>
<name>X6MJ17_RETFI</name>
<gene>
    <name evidence="2" type="ORF">RFI_23973</name>
</gene>
<dbReference type="GO" id="GO:0045053">
    <property type="term" value="P:protein retention in Golgi apparatus"/>
    <property type="evidence" value="ECO:0007669"/>
    <property type="project" value="TreeGrafter"/>
</dbReference>
<sequence>NNNNNNNNDNNNGLLFEPLLNEKKENKIANDNTAMRQQRLPRTEFEYDTSMAGSIEICVCSYTGMTMLYYIRPKLVRSQLVCLVVCLSICTMRLSQLEQVMLVSKTWRPQQRPKEDAKAWWRYSAQSVINLQRKSRHQIPKAKDHVSAPIKARRSLRQKKRRYIDLYQRKMRPAENETWMPQLDEDESQELQQLEDKYVYKMLCKCL</sequence>
<evidence type="ECO:0000256" key="1">
    <source>
        <dbReference type="ARBA" id="ARBA00006545"/>
    </source>
</evidence>
<keyword evidence="3" id="KW-1185">Reference proteome</keyword>
<dbReference type="EMBL" id="ASPP01020631">
    <property type="protein sequence ID" value="ETO13402.1"/>
    <property type="molecule type" value="Genomic_DNA"/>
</dbReference>
<proteinExistence type="inferred from homology"/>
<comment type="similarity">
    <text evidence="1">Belongs to the VPS13 family.</text>
</comment>
<dbReference type="Proteomes" id="UP000023152">
    <property type="component" value="Unassembled WGS sequence"/>
</dbReference>
<dbReference type="InterPro" id="IPR026847">
    <property type="entry name" value="VPS13"/>
</dbReference>
<reference evidence="2 3" key="1">
    <citation type="journal article" date="2013" name="Curr. Biol.">
        <title>The Genome of the Foraminiferan Reticulomyxa filosa.</title>
        <authorList>
            <person name="Glockner G."/>
            <person name="Hulsmann N."/>
            <person name="Schleicher M."/>
            <person name="Noegel A.A."/>
            <person name="Eichinger L."/>
            <person name="Gallinger C."/>
            <person name="Pawlowski J."/>
            <person name="Sierra R."/>
            <person name="Euteneuer U."/>
            <person name="Pillet L."/>
            <person name="Moustafa A."/>
            <person name="Platzer M."/>
            <person name="Groth M."/>
            <person name="Szafranski K."/>
            <person name="Schliwa M."/>
        </authorList>
    </citation>
    <scope>NUCLEOTIDE SEQUENCE [LARGE SCALE GENOMIC DNA]</scope>
</reference>
<dbReference type="PANTHER" id="PTHR16166:SF93">
    <property type="entry name" value="INTERMEMBRANE LIPID TRANSFER PROTEIN VPS13"/>
    <property type="match status" value="1"/>
</dbReference>
<accession>X6MJ17</accession>
<comment type="caution">
    <text evidence="2">The sequence shown here is derived from an EMBL/GenBank/DDBJ whole genome shotgun (WGS) entry which is preliminary data.</text>
</comment>
<evidence type="ECO:0000313" key="3">
    <source>
        <dbReference type="Proteomes" id="UP000023152"/>
    </source>
</evidence>
<protein>
    <submittedName>
        <fullName evidence="2">Uncharacterized protein</fullName>
    </submittedName>
</protein>
<evidence type="ECO:0000313" key="2">
    <source>
        <dbReference type="EMBL" id="ETO13402.1"/>
    </source>
</evidence>
<feature type="non-terminal residue" evidence="2">
    <location>
        <position position="1"/>
    </location>
</feature>
<dbReference type="GO" id="GO:0006623">
    <property type="term" value="P:protein targeting to vacuole"/>
    <property type="evidence" value="ECO:0007669"/>
    <property type="project" value="TreeGrafter"/>
</dbReference>
<dbReference type="AlphaFoldDB" id="X6MJ17"/>